<dbReference type="RefSeq" id="WP_147437210.1">
    <property type="nucleotide sequence ID" value="NZ_REFC01000011.1"/>
</dbReference>
<dbReference type="PROSITE" id="PS51257">
    <property type="entry name" value="PROKAR_LIPOPROTEIN"/>
    <property type="match status" value="1"/>
</dbReference>
<dbReference type="Proteomes" id="UP000271339">
    <property type="component" value="Unassembled WGS sequence"/>
</dbReference>
<feature type="signal peptide" evidence="1">
    <location>
        <begin position="1"/>
        <end position="21"/>
    </location>
</feature>
<evidence type="ECO:0008006" key="4">
    <source>
        <dbReference type="Google" id="ProtNLM"/>
    </source>
</evidence>
<dbReference type="EMBL" id="REFC01000011">
    <property type="protein sequence ID" value="RMA65796.1"/>
    <property type="molecule type" value="Genomic_DNA"/>
</dbReference>
<name>A0A3L9YYR3_9FLAO</name>
<gene>
    <name evidence="2" type="ORF">BXY75_0209</name>
</gene>
<evidence type="ECO:0000256" key="1">
    <source>
        <dbReference type="SAM" id="SignalP"/>
    </source>
</evidence>
<accession>A0A3L9YYR3</accession>
<protein>
    <recommendedName>
        <fullName evidence="4">Lipoprotein</fullName>
    </recommendedName>
</protein>
<reference evidence="2 3" key="1">
    <citation type="submission" date="2018-10" db="EMBL/GenBank/DDBJ databases">
        <title>Genomic Encyclopedia of Archaeal and Bacterial Type Strains, Phase II (KMG-II): from individual species to whole genera.</title>
        <authorList>
            <person name="Goeker M."/>
        </authorList>
    </citation>
    <scope>NUCLEOTIDE SEQUENCE [LARGE SCALE GENOMIC DNA]</scope>
    <source>
        <strain evidence="2 3">DSM 23424</strain>
    </source>
</reference>
<organism evidence="2 3">
    <name type="scientific">Ulvibacter antarcticus</name>
    <dbReference type="NCBI Taxonomy" id="442714"/>
    <lineage>
        <taxon>Bacteria</taxon>
        <taxon>Pseudomonadati</taxon>
        <taxon>Bacteroidota</taxon>
        <taxon>Flavobacteriia</taxon>
        <taxon>Flavobacteriales</taxon>
        <taxon>Flavobacteriaceae</taxon>
        <taxon>Ulvibacter</taxon>
    </lineage>
</organism>
<evidence type="ECO:0000313" key="2">
    <source>
        <dbReference type="EMBL" id="RMA65796.1"/>
    </source>
</evidence>
<dbReference type="AlphaFoldDB" id="A0A3L9YYR3"/>
<evidence type="ECO:0000313" key="3">
    <source>
        <dbReference type="Proteomes" id="UP000271339"/>
    </source>
</evidence>
<proteinExistence type="predicted"/>
<comment type="caution">
    <text evidence="2">The sequence shown here is derived from an EMBL/GenBank/DDBJ whole genome shotgun (WGS) entry which is preliminary data.</text>
</comment>
<keyword evidence="1" id="KW-0732">Signal</keyword>
<sequence>MKILKVTLVATFAMFALGSCTQDSEIMNTTAAADLSFKGSTPAYCDDNYTLNFVDGPHYRSKVVCTWDSGYDGGAPPEVIVHEIEWQANDDVIYPKTVELVQGDLGVIVEFTSAELEGKVEGRWRVRVQGGGGNPDCEWSDWVDHWYVGLQQTTEINL</sequence>
<feature type="chain" id="PRO_5018125584" description="Lipoprotein" evidence="1">
    <location>
        <begin position="22"/>
        <end position="158"/>
    </location>
</feature>
<keyword evidence="3" id="KW-1185">Reference proteome</keyword>